<dbReference type="SUPFAM" id="SSF103515">
    <property type="entry name" value="Autotransporter"/>
    <property type="match status" value="1"/>
</dbReference>
<dbReference type="PROSITE" id="PS51208">
    <property type="entry name" value="AUTOTRANSPORTER"/>
    <property type="match status" value="1"/>
</dbReference>
<gene>
    <name evidence="3" type="ORF">H9847_10875</name>
</gene>
<feature type="chain" id="PRO_5037934922" evidence="1">
    <location>
        <begin position="45"/>
        <end position="2114"/>
    </location>
</feature>
<feature type="domain" description="Autotransporter" evidence="2">
    <location>
        <begin position="1836"/>
        <end position="2114"/>
    </location>
</feature>
<protein>
    <submittedName>
        <fullName evidence="3">Autotransporter outer membrane beta-barrel domain-containing protein</fullName>
    </submittedName>
</protein>
<evidence type="ECO:0000256" key="1">
    <source>
        <dbReference type="SAM" id="SignalP"/>
    </source>
</evidence>
<keyword evidence="1" id="KW-0732">Signal</keyword>
<evidence type="ECO:0000313" key="3">
    <source>
        <dbReference type="EMBL" id="MBU3845345.1"/>
    </source>
</evidence>
<organism evidence="3 4">
    <name type="scientific">Candidatus Anaerobiospirillum pullicola</name>
    <dbReference type="NCBI Taxonomy" id="2838451"/>
    <lineage>
        <taxon>Bacteria</taxon>
        <taxon>Pseudomonadati</taxon>
        <taxon>Pseudomonadota</taxon>
        <taxon>Gammaproteobacteria</taxon>
        <taxon>Aeromonadales</taxon>
        <taxon>Succinivibrionaceae</taxon>
        <taxon>Anaerobiospirillum</taxon>
    </lineage>
</organism>
<reference evidence="3" key="2">
    <citation type="submission" date="2021-04" db="EMBL/GenBank/DDBJ databases">
        <authorList>
            <person name="Gilroy R."/>
        </authorList>
    </citation>
    <scope>NUCLEOTIDE SEQUENCE</scope>
    <source>
        <strain evidence="3">378</strain>
    </source>
</reference>
<dbReference type="Proteomes" id="UP000733611">
    <property type="component" value="Unassembled WGS sequence"/>
</dbReference>
<evidence type="ECO:0000313" key="4">
    <source>
        <dbReference type="Proteomes" id="UP000733611"/>
    </source>
</evidence>
<comment type="caution">
    <text evidence="3">The sequence shown here is derived from an EMBL/GenBank/DDBJ whole genome shotgun (WGS) entry which is preliminary data.</text>
</comment>
<dbReference type="EMBL" id="JAHLFE010000226">
    <property type="protein sequence ID" value="MBU3845345.1"/>
    <property type="molecule type" value="Genomic_DNA"/>
</dbReference>
<dbReference type="InterPro" id="IPR036709">
    <property type="entry name" value="Autotransporte_beta_dom_sf"/>
</dbReference>
<feature type="signal peptide" evidence="1">
    <location>
        <begin position="1"/>
        <end position="44"/>
    </location>
</feature>
<reference evidence="3" key="1">
    <citation type="journal article" date="2021" name="PeerJ">
        <title>Extensive microbial diversity within the chicken gut microbiome revealed by metagenomics and culture.</title>
        <authorList>
            <person name="Gilroy R."/>
            <person name="Ravi A."/>
            <person name="Getino M."/>
            <person name="Pursley I."/>
            <person name="Horton D.L."/>
            <person name="Alikhan N.F."/>
            <person name="Baker D."/>
            <person name="Gharbi K."/>
            <person name="Hall N."/>
            <person name="Watson M."/>
            <person name="Adriaenssens E.M."/>
            <person name="Foster-Nyarko E."/>
            <person name="Jarju S."/>
            <person name="Secka A."/>
            <person name="Antonio M."/>
            <person name="Oren A."/>
            <person name="Chaudhuri R.R."/>
            <person name="La Ragione R."/>
            <person name="Hildebrand F."/>
            <person name="Pallen M.J."/>
        </authorList>
    </citation>
    <scope>NUCLEOTIDE SEQUENCE</scope>
    <source>
        <strain evidence="3">378</strain>
    </source>
</reference>
<dbReference type="InterPro" id="IPR005546">
    <property type="entry name" value="Autotransporte_beta"/>
</dbReference>
<dbReference type="SMART" id="SM00869">
    <property type="entry name" value="Autotransporter"/>
    <property type="match status" value="1"/>
</dbReference>
<dbReference type="Pfam" id="PF03797">
    <property type="entry name" value="Autotransporter"/>
    <property type="match status" value="1"/>
</dbReference>
<sequence length="2114" mass="217606">MKQTNNALKYLLAQYRAIFKNAYFKGIVPAVLLTAGLAAGQAQAVVSNIDTINNSEDEIFEINGDATDGNNQLQLKVSSGDSLDKDINIIVGDKAHHIQTNSGETAGSTVVFNGNGHNITIKDDDNTYGGFTFGGAQVTSKLQVTNVGTLTINGAKVNLNVPDSSTNSSKNQVGVDVGANNVIIQNGAVVNLNNELDGSGNRANTILRGYNIEITGEDTIVNVGSTDLTGSTSTKNTKAVLGWQQFRDEQGGVDYSGSNITVEGATINLTGIQVESSFGASSYHPGYTSRVAGNSFTADNARIVVSGGASGGAMFEVHETALNNSVLDIKDGVVLNFEMQDYSTNFKTDKEAKDANINYNGTATINGGLVKVDGTLMVTRGGTLKIADDVALTAVTDAADNNNLDGAIHVSLNGTATGNYKNTELSTLELSSSTLNKFLNDKTEVIQDGDTKVADALGQVNVGLGGRIHFTDTNQVEIAQFKFDNDAGAGHINVAGISGGSTSLKDDDVIAGGFTVDKVSKALDGTRTIVASNMSIGRSLIADSTATGTADWEQVSSGNSSYAFRFEANDLTLGSESGTFLNENNWKGFDSSESAIGAHELKAHRSITFIDGTSDVYTLQDDVVLDTTLGQSETILGSTTSATTGTLNGDDVTIDGGSIKIEGGAWSTTQGQAINLADGSLTVAAAHKGEEKNDGLNLAGTNNTPYYAGGVATSLTINGGAFVIDDETDGTKATVTVTGASGATALLDLRGTSVTWGSGAVTVSGASARDSKTDILSDAGEGQLAITGAQFKNFITTTGTNPSATKLTLGDDGVLFADGTISGDIDVGTFVTDSAAAGKVYFSGKGTFATTGALSITADTDTDVLALGEGTIDAQSITLNNKGIAANNKGDLDKDVFTVSGGTLVVASGLSSPNSVIEFKSDGANAGNLELDTDDNTQGGLINTNLRFTGSNSSLNASQGQWAFAEGKDAYFAGGANFTVGASEKEYAILGDTAALTLDNLNVTGSSTNKVNEGGSLTVNTMQAGKEAIFNVDGQFTINGRNDIDASSSSTEIAEVKRADDTAGIDLAEATFNVSGPDAQLKLGNVATETLVKITAGELADKAKTTVDANKALADAVINLSNHGMLYLDFSSGTIITAQNAKDLKDALIDSMGNGILNVGSGSLAITWDDETNLITSWDNVKDFANVEGVTSDKVMATLINKVAVGTVVTGGHYGAIQTDFAAPTSLQVDGNLGLHQARDTDGNGDAYFVFSADASGKQQAVGVNLANNSSLLLDGAGKIGAISGNPGSELVITQGQFSGANVGVTEVLGAIKDVGYVEVGNDTTVAGDITADELRVEAGNSLSNVFAGTAAYNTVVTNTDILGNASFSTQNLTLDARNGRALSYNDSWIMGQVEVGDTLKLLSNQATDLVDTAGNAIHANELIIAGGTVKTVNTVLDSGSAILVGLDAQTRVDSDANDGIDKTASYTGSFETQSLDLNGGALIVDPDLNHETALASVKSMVDASTVTDSKVLGTLDGSIFVGQNAAVGFGTWDLAALRDAIAPFQVDGKLVGGADNLGSIFYINGITTLSAGEGIAMTSLSQEAYQQRLTQNGHVVTADGVLADSVYFGTQSAMLISADAMNYIGQENTKALVTFASNNGKLIADGGEILISGDLRAQSYQLFTDGDNRVVVEDLKGNEASIDVSTDNGFLIGTLSSANGADGGMVNLSVNPQGRAIMHGASDPVYATLVAYATGYNDWSATQPQDELVGIGYTAESIAAHNADPNSPLVHNPYSNYFLTETIQTGNGASAETVARLATYGGAVQAAITAGASSYEAISGRLGMGATGYNLTVADNTQGAALWVSPLYKSSESDGFAAEGVDYGVDLSLYGVALGADYTLANGISFGAMFNVGSGDVDGKDAGSAVSNDFDYYGFGVYGGYSVNNFKVVADLTYTVADNDLQGNTAIDTVGASLDTSNLSLGVTAQYAFDFTAATVTPHAGLRYSYIDMDDYDVDGEGTVATYDGDSLGIFSIPVGVTIAKEFVGDNWSVKPSFDLTLTGNFGDDETDGTVHWAGVENLSTNVSSEVIDNFTYGATLGVAAKTGNFSLGLGVNYTGSSNTDEYGVNANARFVF</sequence>
<dbReference type="Gene3D" id="2.40.128.130">
    <property type="entry name" value="Autotransporter beta-domain"/>
    <property type="match status" value="1"/>
</dbReference>
<evidence type="ECO:0000259" key="2">
    <source>
        <dbReference type="PROSITE" id="PS51208"/>
    </source>
</evidence>
<accession>A0A948TI67</accession>
<name>A0A948TI67_9GAMM</name>
<proteinExistence type="predicted"/>